<proteinExistence type="predicted"/>
<comment type="caution">
    <text evidence="1">The sequence shown here is derived from an EMBL/GenBank/DDBJ whole genome shotgun (WGS) entry which is preliminary data.</text>
</comment>
<evidence type="ECO:0000313" key="1">
    <source>
        <dbReference type="EMBL" id="KAH3664200.1"/>
    </source>
</evidence>
<reference evidence="1" key="1">
    <citation type="journal article" date="2021" name="Open Biol.">
        <title>Shared evolutionary footprints suggest mitochondrial oxidative damage underlies multiple complex I losses in fungi.</title>
        <authorList>
            <person name="Schikora-Tamarit M.A."/>
            <person name="Marcet-Houben M."/>
            <person name="Nosek J."/>
            <person name="Gabaldon T."/>
        </authorList>
    </citation>
    <scope>NUCLEOTIDE SEQUENCE</scope>
    <source>
        <strain evidence="1">CBS6075</strain>
    </source>
</reference>
<name>A0A9P8P2U8_9ASCO</name>
<accession>A0A9P8P2U8</accession>
<dbReference type="RefSeq" id="XP_046060472.1">
    <property type="nucleotide sequence ID" value="XM_046205642.1"/>
</dbReference>
<dbReference type="EMBL" id="JAEUBE010000327">
    <property type="protein sequence ID" value="KAH3664200.1"/>
    <property type="molecule type" value="Genomic_DNA"/>
</dbReference>
<reference evidence="1" key="2">
    <citation type="submission" date="2021-01" db="EMBL/GenBank/DDBJ databases">
        <authorList>
            <person name="Schikora-Tamarit M.A."/>
        </authorList>
    </citation>
    <scope>NUCLEOTIDE SEQUENCE</scope>
    <source>
        <strain evidence="1">CBS6075</strain>
    </source>
</reference>
<dbReference type="AlphaFoldDB" id="A0A9P8P2U8"/>
<dbReference type="Pfam" id="PF17119">
    <property type="entry name" value="MMU163"/>
    <property type="match status" value="1"/>
</dbReference>
<evidence type="ECO:0000313" key="2">
    <source>
        <dbReference type="Proteomes" id="UP000769157"/>
    </source>
</evidence>
<dbReference type="OrthoDB" id="5329385at2759"/>
<dbReference type="GeneID" id="70236516"/>
<organism evidence="1 2">
    <name type="scientific">Ogataea philodendri</name>
    <dbReference type="NCBI Taxonomy" id="1378263"/>
    <lineage>
        <taxon>Eukaryota</taxon>
        <taxon>Fungi</taxon>
        <taxon>Dikarya</taxon>
        <taxon>Ascomycota</taxon>
        <taxon>Saccharomycotina</taxon>
        <taxon>Pichiomycetes</taxon>
        <taxon>Pichiales</taxon>
        <taxon>Pichiaceae</taxon>
        <taxon>Ogataea</taxon>
    </lineage>
</organism>
<dbReference type="InterPro" id="IPR031342">
    <property type="entry name" value="Mug163-like"/>
</dbReference>
<dbReference type="Proteomes" id="UP000769157">
    <property type="component" value="Unassembled WGS sequence"/>
</dbReference>
<keyword evidence="2" id="KW-1185">Reference proteome</keyword>
<gene>
    <name evidence="1" type="ORF">OGAPHI_004551</name>
</gene>
<sequence>MKIPTLLQSTIPATHLADNIVLKLLPKQKPHLPVVRGITLYNTTFKTLQLLLTSFYLNPQVRLHITHINIEEPTGSLSSNDMINLSIQNNLLNVDSSQQTSPYTTKITVKWRTCLNGCLHLRDNKTTSAQLGAFNLDNINFLHLNSPVPNLTKLSDNSIERVVSGIFVFELNDANDKIAVHCIDNCEIIENKQPSPNPDNIGFVPGA</sequence>
<protein>
    <submittedName>
        <fullName evidence="1">Uncharacterized protein</fullName>
    </submittedName>
</protein>